<dbReference type="EMBL" id="CP010028">
    <property type="protein sequence ID" value="AIZ45302.1"/>
    <property type="molecule type" value="Genomic_DNA"/>
</dbReference>
<dbReference type="SUPFAM" id="SSF50324">
    <property type="entry name" value="Inorganic pyrophosphatase"/>
    <property type="match status" value="1"/>
</dbReference>
<dbReference type="KEGG" id="dsw:QR90_09620"/>
<proteinExistence type="predicted"/>
<gene>
    <name evidence="1" type="ORF">QR90_09620</name>
</gene>
<sequence length="114" mass="12617">MKPDLRPFLGQRVNVVVDRPLGSAHPRHPDIVYGVNSGELPGTVSGDGHPIDAYLLGWPEPVEGVWGTVIAVIVRHDDGEDKLVVARDGTHWTDEEIANATRFQERYFHGTLAR</sequence>
<evidence type="ECO:0000313" key="2">
    <source>
        <dbReference type="Proteomes" id="UP000030634"/>
    </source>
</evidence>
<dbReference type="GO" id="GO:0004427">
    <property type="term" value="F:inorganic diphosphate phosphatase activity"/>
    <property type="evidence" value="ECO:0007669"/>
    <property type="project" value="InterPro"/>
</dbReference>
<dbReference type="RefSeq" id="WP_039684142.1">
    <property type="nucleotide sequence ID" value="NZ_CP010028.1"/>
</dbReference>
<organism evidence="1 2">
    <name type="scientific">Deinococcus radiopugnans</name>
    <dbReference type="NCBI Taxonomy" id="57497"/>
    <lineage>
        <taxon>Bacteria</taxon>
        <taxon>Thermotogati</taxon>
        <taxon>Deinococcota</taxon>
        <taxon>Deinococci</taxon>
        <taxon>Deinococcales</taxon>
        <taxon>Deinococcaceae</taxon>
        <taxon>Deinococcus</taxon>
    </lineage>
</organism>
<name>A0A0A7KGL1_9DEIO</name>
<reference evidence="2" key="1">
    <citation type="submission" date="2014-11" db="EMBL/GenBank/DDBJ databases">
        <title>Hymenobacter sp. DG25B genome submission.</title>
        <authorList>
            <person name="Jung H.-Y."/>
            <person name="Kim M.K."/>
            <person name="Srinivasan S."/>
            <person name="Lim S."/>
        </authorList>
    </citation>
    <scope>NUCLEOTIDE SEQUENCE [LARGE SCALE GENOMIC DNA]</scope>
    <source>
        <strain evidence="2">DY59</strain>
    </source>
</reference>
<dbReference type="HOGENOM" id="CLU_160633_0_0_0"/>
<dbReference type="Gene3D" id="3.90.80.10">
    <property type="entry name" value="Inorganic pyrophosphatase"/>
    <property type="match status" value="1"/>
</dbReference>
<dbReference type="GO" id="GO:0006796">
    <property type="term" value="P:phosphate-containing compound metabolic process"/>
    <property type="evidence" value="ECO:0007669"/>
    <property type="project" value="InterPro"/>
</dbReference>
<dbReference type="Proteomes" id="UP000030634">
    <property type="component" value="Chromosome"/>
</dbReference>
<dbReference type="STRING" id="1182571.QR90_09620"/>
<dbReference type="AlphaFoldDB" id="A0A0A7KGL1"/>
<evidence type="ECO:0000313" key="1">
    <source>
        <dbReference type="EMBL" id="AIZ45302.1"/>
    </source>
</evidence>
<dbReference type="InterPro" id="IPR036649">
    <property type="entry name" value="Pyrophosphatase_sf"/>
</dbReference>
<dbReference type="GO" id="GO:0000287">
    <property type="term" value="F:magnesium ion binding"/>
    <property type="evidence" value="ECO:0007669"/>
    <property type="project" value="InterPro"/>
</dbReference>
<protein>
    <submittedName>
        <fullName evidence="1">Inorganic pyrophosphatase</fullName>
    </submittedName>
</protein>
<dbReference type="GO" id="GO:0005737">
    <property type="term" value="C:cytoplasm"/>
    <property type="evidence" value="ECO:0007669"/>
    <property type="project" value="InterPro"/>
</dbReference>
<accession>A0A0A7KGL1</accession>